<dbReference type="Pfam" id="PF00563">
    <property type="entry name" value="EAL"/>
    <property type="match status" value="1"/>
</dbReference>
<protein>
    <submittedName>
        <fullName evidence="4">Diguanylate cyclase (GGDEF)-like protein</fullName>
    </submittedName>
</protein>
<evidence type="ECO:0000256" key="1">
    <source>
        <dbReference type="SAM" id="Phobius"/>
    </source>
</evidence>
<keyword evidence="1" id="KW-0472">Membrane</keyword>
<dbReference type="NCBIfam" id="TIGR00254">
    <property type="entry name" value="GGDEF"/>
    <property type="match status" value="1"/>
</dbReference>
<evidence type="ECO:0000313" key="4">
    <source>
        <dbReference type="EMBL" id="MBB6560940.1"/>
    </source>
</evidence>
<dbReference type="GO" id="GO:0003824">
    <property type="term" value="F:catalytic activity"/>
    <property type="evidence" value="ECO:0007669"/>
    <property type="project" value="UniProtKB-ARBA"/>
</dbReference>
<dbReference type="FunFam" id="3.30.70.270:FF:000001">
    <property type="entry name" value="Diguanylate cyclase domain protein"/>
    <property type="match status" value="1"/>
</dbReference>
<keyword evidence="1" id="KW-1133">Transmembrane helix</keyword>
<dbReference type="Gene3D" id="3.20.20.450">
    <property type="entry name" value="EAL domain"/>
    <property type="match status" value="1"/>
</dbReference>
<dbReference type="PANTHER" id="PTHR44757">
    <property type="entry name" value="DIGUANYLATE CYCLASE DGCP"/>
    <property type="match status" value="1"/>
</dbReference>
<dbReference type="AlphaFoldDB" id="A0A7X0UAU5"/>
<dbReference type="CDD" id="cd01949">
    <property type="entry name" value="GGDEF"/>
    <property type="match status" value="1"/>
</dbReference>
<dbReference type="InterPro" id="IPR043128">
    <property type="entry name" value="Rev_trsase/Diguanyl_cyclase"/>
</dbReference>
<evidence type="ECO:0000259" key="2">
    <source>
        <dbReference type="PROSITE" id="PS50883"/>
    </source>
</evidence>
<dbReference type="InterPro" id="IPR000160">
    <property type="entry name" value="GGDEF_dom"/>
</dbReference>
<comment type="caution">
    <text evidence="4">The sequence shown here is derived from an EMBL/GenBank/DDBJ whole genome shotgun (WGS) entry which is preliminary data.</text>
</comment>
<keyword evidence="1" id="KW-0812">Transmembrane</keyword>
<dbReference type="InterPro" id="IPR000014">
    <property type="entry name" value="PAS"/>
</dbReference>
<evidence type="ECO:0000259" key="3">
    <source>
        <dbReference type="PROSITE" id="PS50887"/>
    </source>
</evidence>
<feature type="transmembrane region" description="Helical" evidence="1">
    <location>
        <begin position="183"/>
        <end position="204"/>
    </location>
</feature>
<dbReference type="SMART" id="SM00267">
    <property type="entry name" value="GGDEF"/>
    <property type="match status" value="1"/>
</dbReference>
<dbReference type="InterPro" id="IPR035965">
    <property type="entry name" value="PAS-like_dom_sf"/>
</dbReference>
<feature type="domain" description="EAL" evidence="2">
    <location>
        <begin position="531"/>
        <end position="781"/>
    </location>
</feature>
<dbReference type="EMBL" id="JACHLK010000007">
    <property type="protein sequence ID" value="MBB6560940.1"/>
    <property type="molecule type" value="Genomic_DNA"/>
</dbReference>
<feature type="transmembrane region" description="Helical" evidence="1">
    <location>
        <begin position="42"/>
        <end position="62"/>
    </location>
</feature>
<evidence type="ECO:0000313" key="5">
    <source>
        <dbReference type="Proteomes" id="UP000575083"/>
    </source>
</evidence>
<gene>
    <name evidence="4" type="ORF">HNP48_003628</name>
</gene>
<dbReference type="RefSeq" id="WP_184859477.1">
    <property type="nucleotide sequence ID" value="NZ_JACHLK010000007.1"/>
</dbReference>
<feature type="transmembrane region" description="Helical" evidence="1">
    <location>
        <begin position="68"/>
        <end position="86"/>
    </location>
</feature>
<dbReference type="InterPro" id="IPR035919">
    <property type="entry name" value="EAL_sf"/>
</dbReference>
<dbReference type="Pfam" id="PF00990">
    <property type="entry name" value="GGDEF"/>
    <property type="match status" value="1"/>
</dbReference>
<dbReference type="CDD" id="cd00130">
    <property type="entry name" value="PAS"/>
    <property type="match status" value="1"/>
</dbReference>
<dbReference type="PROSITE" id="PS50887">
    <property type="entry name" value="GGDEF"/>
    <property type="match status" value="1"/>
</dbReference>
<dbReference type="SUPFAM" id="SSF55785">
    <property type="entry name" value="PYP-like sensor domain (PAS domain)"/>
    <property type="match status" value="1"/>
</dbReference>
<dbReference type="InterPro" id="IPR029787">
    <property type="entry name" value="Nucleotide_cyclase"/>
</dbReference>
<dbReference type="InterPro" id="IPR052155">
    <property type="entry name" value="Biofilm_reg_signaling"/>
</dbReference>
<proteinExistence type="predicted"/>
<accession>A0A7X0UAU5</accession>
<feature type="domain" description="GGDEF" evidence="3">
    <location>
        <begin position="389"/>
        <end position="522"/>
    </location>
</feature>
<organism evidence="4 5">
    <name type="scientific">Acidovorax soli</name>
    <dbReference type="NCBI Taxonomy" id="592050"/>
    <lineage>
        <taxon>Bacteria</taxon>
        <taxon>Pseudomonadati</taxon>
        <taxon>Pseudomonadota</taxon>
        <taxon>Betaproteobacteria</taxon>
        <taxon>Burkholderiales</taxon>
        <taxon>Comamonadaceae</taxon>
        <taxon>Acidovorax</taxon>
    </lineage>
</organism>
<dbReference type="InterPro" id="IPR001633">
    <property type="entry name" value="EAL_dom"/>
</dbReference>
<reference evidence="4 5" key="1">
    <citation type="submission" date="2020-08" db="EMBL/GenBank/DDBJ databases">
        <title>Functional genomics of gut bacteria from endangered species of beetles.</title>
        <authorList>
            <person name="Carlos-Shanley C."/>
        </authorList>
    </citation>
    <scope>NUCLEOTIDE SEQUENCE [LARGE SCALE GENOMIC DNA]</scope>
    <source>
        <strain evidence="4 5">S00198</strain>
    </source>
</reference>
<dbReference type="Gene3D" id="3.30.70.270">
    <property type="match status" value="1"/>
</dbReference>
<dbReference type="CDD" id="cd01948">
    <property type="entry name" value="EAL"/>
    <property type="match status" value="1"/>
</dbReference>
<feature type="transmembrane region" description="Helical" evidence="1">
    <location>
        <begin position="107"/>
        <end position="128"/>
    </location>
</feature>
<keyword evidence="5" id="KW-1185">Reference proteome</keyword>
<dbReference type="PROSITE" id="PS50883">
    <property type="entry name" value="EAL"/>
    <property type="match status" value="1"/>
</dbReference>
<dbReference type="Proteomes" id="UP000575083">
    <property type="component" value="Unassembled WGS sequence"/>
</dbReference>
<dbReference type="SUPFAM" id="SSF141868">
    <property type="entry name" value="EAL domain-like"/>
    <property type="match status" value="1"/>
</dbReference>
<sequence length="785" mass="85823">MAELHALSLLPARVQQWLAPYEADEPLAASFRAQQLQAMLRLTPLAMAVNIFNGFFIAWRLATVPSWLWAWVLALLFVAAQGLRAWQRARQRPPRLLASPKAIRRAARHAGVLGLLWGSIPALLFASAPAPDQMMILAISCGMICAGGFALVTVPEAALSYVLLLAGGSAVGLVRALDQPGTATLLVLLVTYGLVVIASVRVMARSYGSRLAAEADAAHQQQIVGLLLRDFEENTSDFLWEVSSEGTLRHSSNRLDQALCYSRQDDPDLGLVELIARTHRGASHGIDPSSHLRSLQVALQGSQPFRDLPVPLVIGGQLRWWALTAKPTWRLDQTRQDWRGVGVDITHKKHAEDEMHRLAHFDVLTGLANRRHFQHRLQQQCTRDSAGAGGAALLCLDMDNFKRVNDAYGHGNGDLLLKTVAQRMAQQVRSRDLVARLGGDEFAILLDGASSRTEVQVFCERLVRAIEQPCDLSGLAITPHLSIGVAFLPHDGNHVDALLHHADLALYEAKQRGRGQVQFFSIEMDQRAHRRIALEDGLRSALAGGELHLAFQPQWHLASGRVAGLEALLRWTSARFGSVSPAEFIPVAEEAGLIRDIGLWVLERACQAARQLPGDLVMSVNLSVCQFDDALLADKILAVVERCGLPPGRLELEITESVFLQDTDDVMATLHRLHHAGVRIALDDFGTGYSSLAYLRSFPFDRLKIDRSFIAPIQSSPESEAIVHSVIELAQALHMETTAEGIETAEQAQLLQGLGCVTGQGFFFARPLDLAAVTSFIAAQPATAN</sequence>
<name>A0A7X0UAU5_9BURK</name>
<dbReference type="Gene3D" id="3.30.450.20">
    <property type="entry name" value="PAS domain"/>
    <property type="match status" value="1"/>
</dbReference>
<dbReference type="SUPFAM" id="SSF55073">
    <property type="entry name" value="Nucleotide cyclase"/>
    <property type="match status" value="1"/>
</dbReference>
<dbReference type="PANTHER" id="PTHR44757:SF2">
    <property type="entry name" value="BIOFILM ARCHITECTURE MAINTENANCE PROTEIN MBAA"/>
    <property type="match status" value="1"/>
</dbReference>
<dbReference type="SMART" id="SM00052">
    <property type="entry name" value="EAL"/>
    <property type="match status" value="1"/>
</dbReference>